<comment type="caution">
    <text evidence="1">The sequence shown here is derived from an EMBL/GenBank/DDBJ whole genome shotgun (WGS) entry which is preliminary data.</text>
</comment>
<evidence type="ECO:0000313" key="2">
    <source>
        <dbReference type="Proteomes" id="UP000282971"/>
    </source>
</evidence>
<dbReference type="EMBL" id="SACN01000001">
    <property type="protein sequence ID" value="RVT93355.1"/>
    <property type="molecule type" value="Genomic_DNA"/>
</dbReference>
<keyword evidence="1" id="KW-0378">Hydrolase</keyword>
<dbReference type="SUPFAM" id="SSF53187">
    <property type="entry name" value="Zn-dependent exopeptidases"/>
    <property type="match status" value="1"/>
</dbReference>
<dbReference type="Pfam" id="PF05013">
    <property type="entry name" value="FGase"/>
    <property type="match status" value="1"/>
</dbReference>
<proteinExistence type="predicted"/>
<accession>A0A437M729</accession>
<sequence>MDVPFTIEAGSPGGHPVVVAVPHAGRVYPQTLLATARVSEDTLAGLEDRLADKIADGARGTGATLIVARLARAMLDLNRDPREIDPEMILGPIAIDPLPPTPKLRAGLGLFPRRLPHVGELWRGRLPADEALGRIATIHMPYHRAIAEALGAARTQYGAALLLDCHSMPALPPSYGRTPARIVVGDLHGSAADIGLIDLVMETVAETGLPAIRNAPYAGGHALRRHANPRGGIHAIQIEFDRTLYLDGAGAIIPQGLAECRALFGEITARLADRLRDAALPMAAE</sequence>
<dbReference type="AlphaFoldDB" id="A0A437M729"/>
<reference evidence="1 2" key="1">
    <citation type="submission" date="2019-01" db="EMBL/GenBank/DDBJ databases">
        <authorList>
            <person name="Chen W.-M."/>
        </authorList>
    </citation>
    <scope>NUCLEOTIDE SEQUENCE [LARGE SCALE GENOMIC DNA]</scope>
    <source>
        <strain evidence="1 2">CCP-7</strain>
    </source>
</reference>
<dbReference type="Proteomes" id="UP000282971">
    <property type="component" value="Unassembled WGS sequence"/>
</dbReference>
<dbReference type="GO" id="GO:0016787">
    <property type="term" value="F:hydrolase activity"/>
    <property type="evidence" value="ECO:0007669"/>
    <property type="project" value="UniProtKB-KW"/>
</dbReference>
<dbReference type="Gene3D" id="3.40.630.40">
    <property type="entry name" value="Zn-dependent exopeptidases"/>
    <property type="match status" value="1"/>
</dbReference>
<protein>
    <submittedName>
        <fullName evidence="1">N-formylglutamate amidohydrolase</fullName>
    </submittedName>
</protein>
<name>A0A437M729_9SPHN</name>
<dbReference type="OrthoDB" id="9802050at2"/>
<dbReference type="RefSeq" id="WP_127741878.1">
    <property type="nucleotide sequence ID" value="NZ_SACN01000001.1"/>
</dbReference>
<evidence type="ECO:0000313" key="1">
    <source>
        <dbReference type="EMBL" id="RVT93355.1"/>
    </source>
</evidence>
<dbReference type="InterPro" id="IPR007709">
    <property type="entry name" value="N-FG_amidohydro"/>
</dbReference>
<keyword evidence="2" id="KW-1185">Reference proteome</keyword>
<organism evidence="1 2">
    <name type="scientific">Sphingomonas crocodyli</name>
    <dbReference type="NCBI Taxonomy" id="1979270"/>
    <lineage>
        <taxon>Bacteria</taxon>
        <taxon>Pseudomonadati</taxon>
        <taxon>Pseudomonadota</taxon>
        <taxon>Alphaproteobacteria</taxon>
        <taxon>Sphingomonadales</taxon>
        <taxon>Sphingomonadaceae</taxon>
        <taxon>Sphingomonas</taxon>
    </lineage>
</organism>
<gene>
    <name evidence="1" type="ORF">EOD43_05605</name>
</gene>